<evidence type="ECO:0000313" key="5">
    <source>
        <dbReference type="Proteomes" id="UP000181901"/>
    </source>
</evidence>
<dbReference type="RefSeq" id="WP_242652882.1">
    <property type="nucleotide sequence ID" value="NZ_LKAQ01000004.1"/>
</dbReference>
<dbReference type="PANTHER" id="PTHR32305:SF15">
    <property type="entry name" value="PROTEIN RHSA-RELATED"/>
    <property type="match status" value="1"/>
</dbReference>
<dbReference type="InterPro" id="IPR056823">
    <property type="entry name" value="TEN-like_YD-shell"/>
</dbReference>
<evidence type="ECO:0000256" key="2">
    <source>
        <dbReference type="SAM" id="MobiDB-lite"/>
    </source>
</evidence>
<dbReference type="InterPro" id="IPR050708">
    <property type="entry name" value="T6SS_VgrG/RHS"/>
</dbReference>
<dbReference type="AlphaFoldDB" id="A0A1J5MRT3"/>
<dbReference type="Pfam" id="PF25023">
    <property type="entry name" value="TEN_YD-shell"/>
    <property type="match status" value="1"/>
</dbReference>
<evidence type="ECO:0000313" key="4">
    <source>
        <dbReference type="EMBL" id="OIQ49310.1"/>
    </source>
</evidence>
<feature type="region of interest" description="Disordered" evidence="2">
    <location>
        <begin position="306"/>
        <end position="329"/>
    </location>
</feature>
<name>A0A1J5MRT3_9BACT</name>
<proteinExistence type="predicted"/>
<dbReference type="NCBIfam" id="TIGR03696">
    <property type="entry name" value="Rhs_assc_core"/>
    <property type="match status" value="1"/>
</dbReference>
<feature type="domain" description="Teneurin-like YD-shell" evidence="3">
    <location>
        <begin position="25"/>
        <end position="120"/>
    </location>
</feature>
<dbReference type="InterPro" id="IPR022385">
    <property type="entry name" value="Rhs_assc_core"/>
</dbReference>
<dbReference type="PANTHER" id="PTHR32305">
    <property type="match status" value="1"/>
</dbReference>
<organism evidence="4 5">
    <name type="scientific">Pseudodesulfovibrio hydrargyri</name>
    <dbReference type="NCBI Taxonomy" id="2125990"/>
    <lineage>
        <taxon>Bacteria</taxon>
        <taxon>Pseudomonadati</taxon>
        <taxon>Thermodesulfobacteriota</taxon>
        <taxon>Desulfovibrionia</taxon>
        <taxon>Desulfovibrionales</taxon>
        <taxon>Desulfovibrionaceae</taxon>
    </lineage>
</organism>
<dbReference type="Gene3D" id="2.180.10.10">
    <property type="entry name" value="RHS repeat-associated core"/>
    <property type="match status" value="1"/>
</dbReference>
<sequence length="329" mass="35071">MEAYQWLDFVRLAAFYDGRHQYEFAYRDGERTPFAMRRDDGEVAGLFYDQVGSLRVVADVDDNVIKEVLYDPFGGIIEDTNPDLRLPIGFAGGLHDRDLGFVRFGWRDYDVRTGRWTAPDPIGEKGGDPDWYGYCLDDPVNKTDPLGLFVPLLIGLAGATGIAGIGTTLAGLGADGLGALAGKNKDDPLKATKGAARGYAGAAAINSAMAAGAAGAAEAVEAAPAVISAAPTLIRQGRDAAKAAVSKGGEITKAGLDWARTNPDKIDKAARIGKDIVDPNLPPETPEGQLVTAGKFLAKEIKDRYGKRNDVANEQKEKNKHIPSGVWGR</sequence>
<comment type="caution">
    <text evidence="4">The sequence shown here is derived from an EMBL/GenBank/DDBJ whole genome shotgun (WGS) entry which is preliminary data.</text>
</comment>
<protein>
    <recommendedName>
        <fullName evidence="3">Teneurin-like YD-shell domain-containing protein</fullName>
    </recommendedName>
</protein>
<evidence type="ECO:0000256" key="1">
    <source>
        <dbReference type="ARBA" id="ARBA00022737"/>
    </source>
</evidence>
<keyword evidence="5" id="KW-1185">Reference proteome</keyword>
<dbReference type="Proteomes" id="UP000181901">
    <property type="component" value="Unassembled WGS sequence"/>
</dbReference>
<feature type="compositionally biased region" description="Basic and acidic residues" evidence="2">
    <location>
        <begin position="306"/>
        <end position="317"/>
    </location>
</feature>
<evidence type="ECO:0000259" key="3">
    <source>
        <dbReference type="Pfam" id="PF25023"/>
    </source>
</evidence>
<accession>A0A1J5MRT3</accession>
<gene>
    <name evidence="4" type="ORF">BerOc1_01235</name>
</gene>
<dbReference type="EMBL" id="LKAQ01000004">
    <property type="protein sequence ID" value="OIQ49310.1"/>
    <property type="molecule type" value="Genomic_DNA"/>
</dbReference>
<keyword evidence="1" id="KW-0677">Repeat</keyword>
<reference evidence="4 5" key="1">
    <citation type="submission" date="2015-09" db="EMBL/GenBank/DDBJ databases">
        <title>Genome of Desulfovibrio dechloracetivorans BerOc1, a mercury methylating strain isolated from highly hydrocarbons and metals contaminated coastal sediments.</title>
        <authorList>
            <person name="Goni Urriza M."/>
            <person name="Gassie C."/>
            <person name="Bouchez O."/>
            <person name="Klopp C."/>
            <person name="Ranchou-Peyruse A."/>
            <person name="Remy G."/>
        </authorList>
    </citation>
    <scope>NUCLEOTIDE SEQUENCE [LARGE SCALE GENOMIC DNA]</scope>
    <source>
        <strain evidence="4 5">BerOc1</strain>
    </source>
</reference>